<dbReference type="Proteomes" id="UP001239994">
    <property type="component" value="Unassembled WGS sequence"/>
</dbReference>
<proteinExistence type="predicted"/>
<dbReference type="EMBL" id="JAROKS010000011">
    <property type="protein sequence ID" value="KAK1800139.1"/>
    <property type="molecule type" value="Genomic_DNA"/>
</dbReference>
<keyword evidence="3" id="KW-1185">Reference proteome</keyword>
<evidence type="ECO:0000313" key="2">
    <source>
        <dbReference type="EMBL" id="KAK1800139.1"/>
    </source>
</evidence>
<evidence type="ECO:0000313" key="3">
    <source>
        <dbReference type="Proteomes" id="UP001239994"/>
    </source>
</evidence>
<keyword evidence="1" id="KW-1133">Transmembrane helix</keyword>
<protein>
    <submittedName>
        <fullName evidence="2">Uncharacterized protein</fullName>
    </submittedName>
</protein>
<keyword evidence="1" id="KW-0812">Transmembrane</keyword>
<name>A0AAD8ZK98_9TELE</name>
<sequence>MKARKGCQHANWNKEREKPGKYQELKEELEKMWKVQKSEIQKKCVCIKAVKSIEDSSFRHFVPAMQRGGEGSVIDLCSPRTGIEGMECSLPPDGHQVSLSQLSQDSFRECQNSLTLTDLLIIIFSGISVSLVAILASFFLASTVHCFQLFKGSKGDDEDE</sequence>
<keyword evidence="1" id="KW-0472">Membrane</keyword>
<gene>
    <name evidence="2" type="ORF">P4O66_006159</name>
</gene>
<comment type="caution">
    <text evidence="2">The sequence shown here is derived from an EMBL/GenBank/DDBJ whole genome shotgun (WGS) entry which is preliminary data.</text>
</comment>
<organism evidence="2 3">
    <name type="scientific">Electrophorus voltai</name>
    <dbReference type="NCBI Taxonomy" id="2609070"/>
    <lineage>
        <taxon>Eukaryota</taxon>
        <taxon>Metazoa</taxon>
        <taxon>Chordata</taxon>
        <taxon>Craniata</taxon>
        <taxon>Vertebrata</taxon>
        <taxon>Euteleostomi</taxon>
        <taxon>Actinopterygii</taxon>
        <taxon>Neopterygii</taxon>
        <taxon>Teleostei</taxon>
        <taxon>Ostariophysi</taxon>
        <taxon>Gymnotiformes</taxon>
        <taxon>Gymnotoidei</taxon>
        <taxon>Gymnotidae</taxon>
        <taxon>Electrophorus</taxon>
    </lineage>
</organism>
<feature type="transmembrane region" description="Helical" evidence="1">
    <location>
        <begin position="119"/>
        <end position="141"/>
    </location>
</feature>
<dbReference type="AlphaFoldDB" id="A0AAD8ZK98"/>
<reference evidence="2" key="1">
    <citation type="submission" date="2023-03" db="EMBL/GenBank/DDBJ databases">
        <title>Electrophorus voltai genome.</title>
        <authorList>
            <person name="Bian C."/>
        </authorList>
    </citation>
    <scope>NUCLEOTIDE SEQUENCE</scope>
    <source>
        <strain evidence="2">CB-2022</strain>
        <tissue evidence="2">Muscle</tissue>
    </source>
</reference>
<accession>A0AAD8ZK98</accession>
<evidence type="ECO:0000256" key="1">
    <source>
        <dbReference type="SAM" id="Phobius"/>
    </source>
</evidence>